<comment type="catalytic activity">
    <reaction evidence="6">
        <text>(3S)-3-hydroxy-3-methylglutaryl-CoA = acetoacetate + acetyl-CoA</text>
        <dbReference type="Rhea" id="RHEA:24404"/>
        <dbReference type="ChEBI" id="CHEBI:13705"/>
        <dbReference type="ChEBI" id="CHEBI:43074"/>
        <dbReference type="ChEBI" id="CHEBI:57288"/>
        <dbReference type="EC" id="4.1.3.4"/>
    </reaction>
</comment>
<dbReference type="STRING" id="947166.A0A1D1USM0"/>
<dbReference type="InterPro" id="IPR013785">
    <property type="entry name" value="Aldolase_TIM"/>
</dbReference>
<proteinExistence type="inferred from homology"/>
<dbReference type="EC" id="4.1.3.4" evidence="3"/>
<dbReference type="SUPFAM" id="SSF51569">
    <property type="entry name" value="Aldolase"/>
    <property type="match status" value="1"/>
</dbReference>
<comment type="caution">
    <text evidence="9">The sequence shown here is derived from an EMBL/GenBank/DDBJ whole genome shotgun (WGS) entry which is preliminary data.</text>
</comment>
<dbReference type="OrthoDB" id="1905920at2759"/>
<evidence type="ECO:0000259" key="8">
    <source>
        <dbReference type="PROSITE" id="PS50991"/>
    </source>
</evidence>
<name>A0A1D1USM0_RAMVA</name>
<comment type="similarity">
    <text evidence="2">Belongs to the HMG-CoA lyase family.</text>
</comment>
<dbReference type="GO" id="GO:0006552">
    <property type="term" value="P:L-leucine catabolic process"/>
    <property type="evidence" value="ECO:0007669"/>
    <property type="project" value="TreeGrafter"/>
</dbReference>
<evidence type="ECO:0000313" key="9">
    <source>
        <dbReference type="EMBL" id="GAU90227.1"/>
    </source>
</evidence>
<dbReference type="PROSITE" id="PS01062">
    <property type="entry name" value="HMG_COA_LYASE"/>
    <property type="match status" value="1"/>
</dbReference>
<evidence type="ECO:0000256" key="2">
    <source>
        <dbReference type="ARBA" id="ARBA00009405"/>
    </source>
</evidence>
<dbReference type="PANTHER" id="PTHR42738:SF7">
    <property type="entry name" value="HYDROXYMETHYLGLUTARYL-COA LYASE"/>
    <property type="match status" value="1"/>
</dbReference>
<keyword evidence="10" id="KW-1185">Reference proteome</keyword>
<dbReference type="NCBIfam" id="NF004283">
    <property type="entry name" value="PRK05692.1"/>
    <property type="match status" value="1"/>
</dbReference>
<dbReference type="Gene3D" id="3.20.20.70">
    <property type="entry name" value="Aldolase class I"/>
    <property type="match status" value="1"/>
</dbReference>
<dbReference type="AlphaFoldDB" id="A0A1D1USM0"/>
<organism evidence="9 10">
    <name type="scientific">Ramazzottius varieornatus</name>
    <name type="common">Water bear</name>
    <name type="synonym">Tardigrade</name>
    <dbReference type="NCBI Taxonomy" id="947166"/>
    <lineage>
        <taxon>Eukaryota</taxon>
        <taxon>Metazoa</taxon>
        <taxon>Ecdysozoa</taxon>
        <taxon>Tardigrada</taxon>
        <taxon>Eutardigrada</taxon>
        <taxon>Parachela</taxon>
        <taxon>Hypsibioidea</taxon>
        <taxon>Ramazzottiidae</taxon>
        <taxon>Ramazzottius</taxon>
    </lineage>
</organism>
<dbReference type="GO" id="GO:0004419">
    <property type="term" value="F:hydroxymethylglutaryl-CoA lyase activity"/>
    <property type="evidence" value="ECO:0007669"/>
    <property type="project" value="UniProtKB-EC"/>
</dbReference>
<dbReference type="EMBL" id="BDGG01000001">
    <property type="protein sequence ID" value="GAU90227.1"/>
    <property type="molecule type" value="Genomic_DNA"/>
</dbReference>
<evidence type="ECO:0000313" key="10">
    <source>
        <dbReference type="Proteomes" id="UP000186922"/>
    </source>
</evidence>
<dbReference type="PANTHER" id="PTHR42738">
    <property type="entry name" value="HYDROXYMETHYLGLUTARYL-COA LYASE"/>
    <property type="match status" value="1"/>
</dbReference>
<evidence type="ECO:0000256" key="3">
    <source>
        <dbReference type="ARBA" id="ARBA00012910"/>
    </source>
</evidence>
<dbReference type="Proteomes" id="UP000186922">
    <property type="component" value="Unassembled WGS sequence"/>
</dbReference>
<dbReference type="GO" id="GO:0046872">
    <property type="term" value="F:metal ion binding"/>
    <property type="evidence" value="ECO:0007669"/>
    <property type="project" value="UniProtKB-KW"/>
</dbReference>
<evidence type="ECO:0000256" key="7">
    <source>
        <dbReference type="SAM" id="MobiDB-lite"/>
    </source>
</evidence>
<dbReference type="InterPro" id="IPR000891">
    <property type="entry name" value="PYR_CT"/>
</dbReference>
<protein>
    <recommendedName>
        <fullName evidence="3">hydroxymethylglutaryl-CoA lyase</fullName>
        <ecNumber evidence="3">4.1.3.4</ecNumber>
    </recommendedName>
</protein>
<feature type="region of interest" description="Disordered" evidence="7">
    <location>
        <begin position="337"/>
        <end position="360"/>
    </location>
</feature>
<gene>
    <name evidence="9" type="primary">RvY_02675-1</name>
    <name evidence="9" type="synonym">RvY_02675.1</name>
    <name evidence="9" type="ORF">RvY_02675</name>
</gene>
<comment type="pathway">
    <text evidence="1">Metabolic intermediate metabolism; (S)-3-hydroxy-3-methylglutaryl-CoA degradation; acetoacetate from (S)-3-hydroxy-3-methylglutaryl-CoA: step 1/1.</text>
</comment>
<dbReference type="GO" id="GO:0046951">
    <property type="term" value="P:ketone body biosynthetic process"/>
    <property type="evidence" value="ECO:0007669"/>
    <property type="project" value="TreeGrafter"/>
</dbReference>
<evidence type="ECO:0000256" key="4">
    <source>
        <dbReference type="ARBA" id="ARBA00022723"/>
    </source>
</evidence>
<evidence type="ECO:0000256" key="6">
    <source>
        <dbReference type="ARBA" id="ARBA00049877"/>
    </source>
</evidence>
<dbReference type="InterPro" id="IPR043594">
    <property type="entry name" value="HMGL"/>
</dbReference>
<dbReference type="UniPathway" id="UPA00896">
    <property type="reaction ID" value="UER00863"/>
</dbReference>
<sequence>MARQGLSRLLPGVLGIKATSSWSKLTYDSTFRHDMPAVSSYFSTMKTPRQVRIVEVGVRDGLQNEKEIVPTDIKLELLDRLADAGLKSIEATSFVSPKWVPQMADHVDLMKRLKRRPGVSYSVLVPNVKGLELAMEVHPEEIAVFTAASESFCKKNTNCSVAESLQRIEEIMARAKKEKIRVRGYVSCVVGCPFEGPIEPSATAKVAAELYRMGCYEISLGDTIGVGTPGSVRKMLDQVMASVPAEALAVHFHDTYGQALANIVIALEMGINVVDSSVAGLGGCPYAPGASGNAATEDVVYMLNGLGVESGVDLPKLISAGDFVCKYLQRPSSSKVAQAMQRRKSSVAKKPVDSKVPCNA</sequence>
<evidence type="ECO:0000256" key="1">
    <source>
        <dbReference type="ARBA" id="ARBA00005143"/>
    </source>
</evidence>
<keyword evidence="4" id="KW-0479">Metal-binding</keyword>
<dbReference type="InterPro" id="IPR000138">
    <property type="entry name" value="HMG_CoA_lyase_AS"/>
</dbReference>
<dbReference type="Pfam" id="PF00682">
    <property type="entry name" value="HMGL-like"/>
    <property type="match status" value="1"/>
</dbReference>
<dbReference type="PROSITE" id="PS50991">
    <property type="entry name" value="PYR_CT"/>
    <property type="match status" value="1"/>
</dbReference>
<reference evidence="9 10" key="1">
    <citation type="journal article" date="2016" name="Nat. Commun.">
        <title>Extremotolerant tardigrade genome and improved radiotolerance of human cultured cells by tardigrade-unique protein.</title>
        <authorList>
            <person name="Hashimoto T."/>
            <person name="Horikawa D.D."/>
            <person name="Saito Y."/>
            <person name="Kuwahara H."/>
            <person name="Kozuka-Hata H."/>
            <person name="Shin-I T."/>
            <person name="Minakuchi Y."/>
            <person name="Ohishi K."/>
            <person name="Motoyama A."/>
            <person name="Aizu T."/>
            <person name="Enomoto A."/>
            <person name="Kondo K."/>
            <person name="Tanaka S."/>
            <person name="Hara Y."/>
            <person name="Koshikawa S."/>
            <person name="Sagara H."/>
            <person name="Miura T."/>
            <person name="Yokobori S."/>
            <person name="Miyagawa K."/>
            <person name="Suzuki Y."/>
            <person name="Kubo T."/>
            <person name="Oyama M."/>
            <person name="Kohara Y."/>
            <person name="Fujiyama A."/>
            <person name="Arakawa K."/>
            <person name="Katayama T."/>
            <person name="Toyoda A."/>
            <person name="Kunieda T."/>
        </authorList>
    </citation>
    <scope>NUCLEOTIDE SEQUENCE [LARGE SCALE GENOMIC DNA]</scope>
    <source>
        <strain evidence="9 10">YOKOZUNA-1</strain>
    </source>
</reference>
<accession>A0A1D1USM0</accession>
<feature type="domain" description="Pyruvate carboxyltransferase" evidence="8">
    <location>
        <begin position="51"/>
        <end position="318"/>
    </location>
</feature>
<dbReference type="CDD" id="cd07938">
    <property type="entry name" value="DRE_TIM_HMGL"/>
    <property type="match status" value="1"/>
</dbReference>
<dbReference type="FunFam" id="3.20.20.70:FF:000201">
    <property type="entry name" value="Hydroxymethylglutaryl-CoA lyase"/>
    <property type="match status" value="1"/>
</dbReference>
<keyword evidence="5" id="KW-0456">Lyase</keyword>
<evidence type="ECO:0000256" key="5">
    <source>
        <dbReference type="ARBA" id="ARBA00023239"/>
    </source>
</evidence>